<accession>A0A832Z589</accession>
<dbReference type="InterPro" id="IPR050377">
    <property type="entry name" value="Radical_SAM_PqqE_MftC-like"/>
</dbReference>
<dbReference type="InterPro" id="IPR023885">
    <property type="entry name" value="4Fe4S-binding_SPASM_dom"/>
</dbReference>
<dbReference type="EMBL" id="DQUG01000128">
    <property type="protein sequence ID" value="HIP75125.1"/>
    <property type="molecule type" value="Genomic_DNA"/>
</dbReference>
<dbReference type="NCBIfam" id="TIGR04085">
    <property type="entry name" value="rSAM_more_4Fe4S"/>
    <property type="match status" value="1"/>
</dbReference>
<dbReference type="Proteomes" id="UP000649326">
    <property type="component" value="Unassembled WGS sequence"/>
</dbReference>
<organism evidence="2 3">
    <name type="scientific">Thermococcus paralvinellae</name>
    <dbReference type="NCBI Taxonomy" id="582419"/>
    <lineage>
        <taxon>Archaea</taxon>
        <taxon>Methanobacteriati</taxon>
        <taxon>Methanobacteriota</taxon>
        <taxon>Thermococci</taxon>
        <taxon>Thermococcales</taxon>
        <taxon>Thermococcaceae</taxon>
        <taxon>Thermococcus</taxon>
    </lineage>
</organism>
<reference evidence="2" key="1">
    <citation type="journal article" date="2020" name="ISME J.">
        <title>Gammaproteobacteria mediating utilization of methyl-, sulfur- and petroleum organic compounds in deep ocean hydrothermal plumes.</title>
        <authorList>
            <person name="Zhou Z."/>
            <person name="Liu Y."/>
            <person name="Pan J."/>
            <person name="Cron B.R."/>
            <person name="Toner B.M."/>
            <person name="Anantharaman K."/>
            <person name="Breier J.A."/>
            <person name="Dick G.J."/>
            <person name="Li M."/>
        </authorList>
    </citation>
    <scope>NUCLEOTIDE SEQUENCE</scope>
    <source>
        <strain evidence="2">SZUA-1451</strain>
    </source>
</reference>
<dbReference type="InterPro" id="IPR013785">
    <property type="entry name" value="Aldolase_TIM"/>
</dbReference>
<evidence type="ECO:0000259" key="1">
    <source>
        <dbReference type="Pfam" id="PF13186"/>
    </source>
</evidence>
<sequence length="137" mass="15856">YNELTEDNTDFNGEIYIDLLYPGSLRHLNFNVIEIKRIHSLTSNIYHDCLAGTLAVTADGYALPCPLLRNFIVGDAKVETIKQIKRKGKLRRFWKLTKDNIENCRMCPFKYLCHDCRALEYQASGDIFGIEYCTLEL</sequence>
<comment type="caution">
    <text evidence="2">The sequence shown here is derived from an EMBL/GenBank/DDBJ whole genome shotgun (WGS) entry which is preliminary data.</text>
</comment>
<dbReference type="Gene3D" id="3.20.20.70">
    <property type="entry name" value="Aldolase class I"/>
    <property type="match status" value="1"/>
</dbReference>
<evidence type="ECO:0000313" key="2">
    <source>
        <dbReference type="EMBL" id="HIP75125.1"/>
    </source>
</evidence>
<dbReference type="InterPro" id="IPR058240">
    <property type="entry name" value="rSAM_sf"/>
</dbReference>
<gene>
    <name evidence="2" type="ORF">EYH13_03070</name>
</gene>
<feature type="non-terminal residue" evidence="2">
    <location>
        <position position="1"/>
    </location>
</feature>
<proteinExistence type="predicted"/>
<dbReference type="PANTHER" id="PTHR11228">
    <property type="entry name" value="RADICAL SAM DOMAIN PROTEIN"/>
    <property type="match status" value="1"/>
</dbReference>
<protein>
    <submittedName>
        <fullName evidence="2">SPASM domain-containing protein</fullName>
    </submittedName>
</protein>
<dbReference type="SUPFAM" id="SSF102114">
    <property type="entry name" value="Radical SAM enzymes"/>
    <property type="match status" value="1"/>
</dbReference>
<name>A0A832Z589_9EURY</name>
<dbReference type="AlphaFoldDB" id="A0A832Z589"/>
<dbReference type="Pfam" id="PF13186">
    <property type="entry name" value="SPASM"/>
    <property type="match status" value="1"/>
</dbReference>
<dbReference type="PANTHER" id="PTHR11228:SF34">
    <property type="entry name" value="TUNGSTEN-CONTAINING ALDEHYDE FERREDOXIN OXIDOREDUCTASE COFACTOR MODIFYING PROTEIN"/>
    <property type="match status" value="1"/>
</dbReference>
<evidence type="ECO:0000313" key="3">
    <source>
        <dbReference type="Proteomes" id="UP000649326"/>
    </source>
</evidence>
<feature type="domain" description="4Fe4S-binding SPASM" evidence="1">
    <location>
        <begin position="52"/>
        <end position="108"/>
    </location>
</feature>